<evidence type="ECO:0000256" key="2">
    <source>
        <dbReference type="ARBA" id="ARBA00022448"/>
    </source>
</evidence>
<gene>
    <name evidence="12" type="ORF">RIF29_16424</name>
</gene>
<feature type="domain" description="Cytochrome b561" evidence="11">
    <location>
        <begin position="387"/>
        <end position="579"/>
    </location>
</feature>
<dbReference type="SMART" id="SM00665">
    <property type="entry name" value="B561"/>
    <property type="match status" value="1"/>
</dbReference>
<sequence length="579" mass="63120">MLATFFKQKESTHIPIVVTQMQKASLPLIFIISFLGSFYLARSQADSCTRNLNLKVPIPFATTNLHCLSVWDAQGFILRYVQTSADIWSFILSTPDTNSYIAMGFSATGGMVGSSAIVGWVASRGRSGGIKQYYLGGVTPNQVVPDKGNLQVIGNSTFITLQSSRLYMVFQLETSSEPLSWLIYATGSTGLFPSAPSYALTKHLDKVSIRIDYSKANLGSSQPDGSYSQGIGGSSQSDSDSCDSKLNLNAPLFFDITKLNCIPVWNAQGFILKYTQSSPNIWSFILSAPNPNSYIAIGFSPNGGMVGSSAIVGWISSDGAGGGMKQYYLAGLAPNQVVPDRGNLRILINSTLITSQSSRLYMVFQLQTNQPLPRLIFAIGPNGIFPSVPSFALAQHQDKASITLNYATGSGGGSPDMNLKRRHGVLNILGWGILIIMGAIVARHFKEWDPFWFYFHASVQLLGFILGLIGVVTGLVLNNQLQIDVSIHKALGIIILVLGCLQMMAILARPKKESKARKYWNLYHHNTGRVSIILAIANIFYGIHLGREGSGWRVGYGIVLAVLLFIAIIFETRLWSSRD</sequence>
<dbReference type="Proteomes" id="UP001372338">
    <property type="component" value="Unassembled WGS sequence"/>
</dbReference>
<dbReference type="InterPro" id="IPR006593">
    <property type="entry name" value="Cyt_b561/ferric_Rdtase_TM"/>
</dbReference>
<dbReference type="InterPro" id="IPR005018">
    <property type="entry name" value="DOMON_domain"/>
</dbReference>
<evidence type="ECO:0000256" key="7">
    <source>
        <dbReference type="ARBA" id="ARBA00023136"/>
    </source>
</evidence>
<dbReference type="SMART" id="SM00664">
    <property type="entry name" value="DoH"/>
    <property type="match status" value="2"/>
</dbReference>
<evidence type="ECO:0000256" key="3">
    <source>
        <dbReference type="ARBA" id="ARBA00022692"/>
    </source>
</evidence>
<dbReference type="InterPro" id="IPR045266">
    <property type="entry name" value="DOH_DOMON"/>
</dbReference>
<feature type="transmembrane region" description="Helical" evidence="9">
    <location>
        <begin position="100"/>
        <end position="122"/>
    </location>
</feature>
<keyword evidence="6 9" id="KW-1133">Transmembrane helix</keyword>
<evidence type="ECO:0000313" key="13">
    <source>
        <dbReference type="Proteomes" id="UP001372338"/>
    </source>
</evidence>
<evidence type="ECO:0000259" key="11">
    <source>
        <dbReference type="PROSITE" id="PS50939"/>
    </source>
</evidence>
<feature type="domain" description="DOMON" evidence="10">
    <location>
        <begin position="268"/>
        <end position="380"/>
    </location>
</feature>
<proteinExistence type="predicted"/>
<dbReference type="PROSITE" id="PS50836">
    <property type="entry name" value="DOMON"/>
    <property type="match status" value="2"/>
</dbReference>
<evidence type="ECO:0000256" key="5">
    <source>
        <dbReference type="ARBA" id="ARBA00022982"/>
    </source>
</evidence>
<organism evidence="12 13">
    <name type="scientific">Crotalaria pallida</name>
    <name type="common">Smooth rattlebox</name>
    <name type="synonym">Crotalaria striata</name>
    <dbReference type="NCBI Taxonomy" id="3830"/>
    <lineage>
        <taxon>Eukaryota</taxon>
        <taxon>Viridiplantae</taxon>
        <taxon>Streptophyta</taxon>
        <taxon>Embryophyta</taxon>
        <taxon>Tracheophyta</taxon>
        <taxon>Spermatophyta</taxon>
        <taxon>Magnoliopsida</taxon>
        <taxon>eudicotyledons</taxon>
        <taxon>Gunneridae</taxon>
        <taxon>Pentapetalae</taxon>
        <taxon>rosids</taxon>
        <taxon>fabids</taxon>
        <taxon>Fabales</taxon>
        <taxon>Fabaceae</taxon>
        <taxon>Papilionoideae</taxon>
        <taxon>50 kb inversion clade</taxon>
        <taxon>genistoids sensu lato</taxon>
        <taxon>core genistoids</taxon>
        <taxon>Crotalarieae</taxon>
        <taxon>Crotalaria</taxon>
    </lineage>
</organism>
<feature type="region of interest" description="Disordered" evidence="8">
    <location>
        <begin position="219"/>
        <end position="238"/>
    </location>
</feature>
<evidence type="ECO:0000256" key="1">
    <source>
        <dbReference type="ARBA" id="ARBA00004370"/>
    </source>
</evidence>
<dbReference type="GO" id="GO:0016020">
    <property type="term" value="C:membrane"/>
    <property type="evidence" value="ECO:0007669"/>
    <property type="project" value="UniProtKB-SubCell"/>
</dbReference>
<feature type="transmembrane region" description="Helical" evidence="9">
    <location>
        <begin position="451"/>
        <end position="478"/>
    </location>
</feature>
<evidence type="ECO:0000256" key="9">
    <source>
        <dbReference type="SAM" id="Phobius"/>
    </source>
</evidence>
<dbReference type="Pfam" id="PF03188">
    <property type="entry name" value="Cytochrom_B561"/>
    <property type="match status" value="1"/>
</dbReference>
<evidence type="ECO:0000259" key="10">
    <source>
        <dbReference type="PROSITE" id="PS50836"/>
    </source>
</evidence>
<dbReference type="CDD" id="cd09631">
    <property type="entry name" value="DOMON_DOH"/>
    <property type="match status" value="2"/>
</dbReference>
<keyword evidence="3 9" id="KW-0812">Transmembrane</keyword>
<dbReference type="PANTHER" id="PTHR23130:SF171">
    <property type="entry name" value="OS01G0895300 PROTEIN"/>
    <property type="match status" value="1"/>
</dbReference>
<feature type="compositionally biased region" description="Low complexity" evidence="8">
    <location>
        <begin position="224"/>
        <end position="238"/>
    </location>
</feature>
<dbReference type="AlphaFoldDB" id="A0AAN9FIV3"/>
<dbReference type="PROSITE" id="PS50939">
    <property type="entry name" value="CYTOCHROME_B561"/>
    <property type="match status" value="1"/>
</dbReference>
<feature type="transmembrane region" description="Helical" evidence="9">
    <location>
        <begin position="424"/>
        <end position="445"/>
    </location>
</feature>
<evidence type="ECO:0000256" key="4">
    <source>
        <dbReference type="ARBA" id="ARBA00022729"/>
    </source>
</evidence>
<evidence type="ECO:0008006" key="14">
    <source>
        <dbReference type="Google" id="ProtNLM"/>
    </source>
</evidence>
<feature type="domain" description="DOMON" evidence="10">
    <location>
        <begin position="74"/>
        <end position="187"/>
    </location>
</feature>
<dbReference type="EMBL" id="JAYWIO010000003">
    <property type="protein sequence ID" value="KAK7275311.1"/>
    <property type="molecule type" value="Genomic_DNA"/>
</dbReference>
<feature type="transmembrane region" description="Helical" evidence="9">
    <location>
        <begin position="24"/>
        <end position="41"/>
    </location>
</feature>
<feature type="transmembrane region" description="Helical" evidence="9">
    <location>
        <begin position="553"/>
        <end position="570"/>
    </location>
</feature>
<keyword evidence="7 9" id="KW-0472">Membrane</keyword>
<comment type="caution">
    <text evidence="12">The sequence shown here is derived from an EMBL/GenBank/DDBJ whole genome shotgun (WGS) entry which is preliminary data.</text>
</comment>
<dbReference type="CDD" id="cd08760">
    <property type="entry name" value="Cyt_b561_FRRS1_like"/>
    <property type="match status" value="1"/>
</dbReference>
<keyword evidence="13" id="KW-1185">Reference proteome</keyword>
<evidence type="ECO:0000256" key="6">
    <source>
        <dbReference type="ARBA" id="ARBA00022989"/>
    </source>
</evidence>
<protein>
    <recommendedName>
        <fullName evidence="14">Cytochrome b561 and DOMON domain-containing protein</fullName>
    </recommendedName>
</protein>
<keyword evidence="5" id="KW-0249">Electron transport</keyword>
<feature type="transmembrane region" description="Helical" evidence="9">
    <location>
        <begin position="490"/>
        <end position="508"/>
    </location>
</feature>
<dbReference type="Gene3D" id="1.20.120.1770">
    <property type="match status" value="1"/>
</dbReference>
<keyword evidence="4" id="KW-0732">Signal</keyword>
<evidence type="ECO:0000313" key="12">
    <source>
        <dbReference type="EMBL" id="KAK7275311.1"/>
    </source>
</evidence>
<name>A0AAN9FIV3_CROPI</name>
<accession>A0AAN9FIV3</accession>
<keyword evidence="2" id="KW-0813">Transport</keyword>
<evidence type="ECO:0000256" key="8">
    <source>
        <dbReference type="SAM" id="MobiDB-lite"/>
    </source>
</evidence>
<reference evidence="12 13" key="1">
    <citation type="submission" date="2024-01" db="EMBL/GenBank/DDBJ databases">
        <title>The genomes of 5 underutilized Papilionoideae crops provide insights into root nodulation and disease resistanc.</title>
        <authorList>
            <person name="Yuan L."/>
        </authorList>
    </citation>
    <scope>NUCLEOTIDE SEQUENCE [LARGE SCALE GENOMIC DNA]</scope>
    <source>
        <strain evidence="12">ZHUSHIDOU_FW_LH</strain>
        <tissue evidence="12">Leaf</tissue>
    </source>
</reference>
<comment type="subcellular location">
    <subcellularLocation>
        <location evidence="1">Membrane</location>
    </subcellularLocation>
</comment>
<feature type="transmembrane region" description="Helical" evidence="9">
    <location>
        <begin position="528"/>
        <end position="546"/>
    </location>
</feature>
<dbReference type="PANTHER" id="PTHR23130">
    <property type="entry name" value="CYTOCHROME B561 AND DOMON DOMAIN-CONTAINING PROTEIN"/>
    <property type="match status" value="1"/>
</dbReference>